<dbReference type="PANTHER" id="PTHR42920">
    <property type="entry name" value="OS03G0707200 PROTEIN-RELATED"/>
    <property type="match status" value="1"/>
</dbReference>
<keyword evidence="6 7" id="KW-0472">Membrane</keyword>
<dbReference type="Proteomes" id="UP000192738">
    <property type="component" value="Unassembled WGS sequence"/>
</dbReference>
<feature type="transmembrane region" description="Helical" evidence="7">
    <location>
        <begin position="39"/>
        <end position="57"/>
    </location>
</feature>
<feature type="domain" description="EamA" evidence="8">
    <location>
        <begin position="7"/>
        <end position="140"/>
    </location>
</feature>
<reference evidence="9 10" key="1">
    <citation type="submission" date="2017-04" db="EMBL/GenBank/DDBJ databases">
        <authorList>
            <person name="Afonso C.L."/>
            <person name="Miller P.J."/>
            <person name="Scott M.A."/>
            <person name="Spackman E."/>
            <person name="Goraichik I."/>
            <person name="Dimitrov K.M."/>
            <person name="Suarez D.L."/>
            <person name="Swayne D.E."/>
        </authorList>
    </citation>
    <scope>NUCLEOTIDE SEQUENCE [LARGE SCALE GENOMIC DNA]</scope>
    <source>
        <strain evidence="9 10">DSM 5090</strain>
    </source>
</reference>
<keyword evidence="4 7" id="KW-0812">Transmembrane</keyword>
<feature type="transmembrane region" description="Helical" evidence="7">
    <location>
        <begin position="241"/>
        <end position="261"/>
    </location>
</feature>
<dbReference type="Gene3D" id="1.10.3730.20">
    <property type="match status" value="1"/>
</dbReference>
<gene>
    <name evidence="9" type="ORF">SAMN04488500_104121</name>
</gene>
<feature type="transmembrane region" description="Helical" evidence="7">
    <location>
        <begin position="69"/>
        <end position="94"/>
    </location>
</feature>
<accession>A0A1W1ZQ81</accession>
<keyword evidence="3" id="KW-1003">Cell membrane</keyword>
<proteinExistence type="inferred from homology"/>
<evidence type="ECO:0000256" key="6">
    <source>
        <dbReference type="ARBA" id="ARBA00023136"/>
    </source>
</evidence>
<organism evidence="9 10">
    <name type="scientific">Sporomusa malonica</name>
    <dbReference type="NCBI Taxonomy" id="112901"/>
    <lineage>
        <taxon>Bacteria</taxon>
        <taxon>Bacillati</taxon>
        <taxon>Bacillota</taxon>
        <taxon>Negativicutes</taxon>
        <taxon>Selenomonadales</taxon>
        <taxon>Sporomusaceae</taxon>
        <taxon>Sporomusa</taxon>
    </lineage>
</organism>
<dbReference type="EMBL" id="FWXI01000004">
    <property type="protein sequence ID" value="SMC50700.1"/>
    <property type="molecule type" value="Genomic_DNA"/>
</dbReference>
<keyword evidence="5 7" id="KW-1133">Transmembrane helix</keyword>
<dbReference type="InterPro" id="IPR000620">
    <property type="entry name" value="EamA_dom"/>
</dbReference>
<protein>
    <submittedName>
        <fullName evidence="9">Permease of the drug/metabolite transporter (DMT) superfamily</fullName>
    </submittedName>
</protein>
<feature type="domain" description="EamA" evidence="8">
    <location>
        <begin position="150"/>
        <end position="283"/>
    </location>
</feature>
<keyword evidence="10" id="KW-1185">Reference proteome</keyword>
<feature type="transmembrane region" description="Helical" evidence="7">
    <location>
        <begin position="125"/>
        <end position="141"/>
    </location>
</feature>
<feature type="transmembrane region" description="Helical" evidence="7">
    <location>
        <begin position="212"/>
        <end position="229"/>
    </location>
</feature>
<dbReference type="GO" id="GO:0005886">
    <property type="term" value="C:plasma membrane"/>
    <property type="evidence" value="ECO:0007669"/>
    <property type="project" value="UniProtKB-SubCell"/>
</dbReference>
<evidence type="ECO:0000256" key="4">
    <source>
        <dbReference type="ARBA" id="ARBA00022692"/>
    </source>
</evidence>
<dbReference type="InterPro" id="IPR037185">
    <property type="entry name" value="EmrE-like"/>
</dbReference>
<dbReference type="STRING" id="112901.SAMN04488500_104121"/>
<comment type="subcellular location">
    <subcellularLocation>
        <location evidence="1">Cell membrane</location>
        <topology evidence="1">Multi-pass membrane protein</topology>
    </subcellularLocation>
</comment>
<dbReference type="InterPro" id="IPR051258">
    <property type="entry name" value="Diverse_Substrate_Transporter"/>
</dbReference>
<evidence type="ECO:0000256" key="5">
    <source>
        <dbReference type="ARBA" id="ARBA00022989"/>
    </source>
</evidence>
<evidence type="ECO:0000259" key="8">
    <source>
        <dbReference type="Pfam" id="PF00892"/>
    </source>
</evidence>
<dbReference type="Pfam" id="PF00892">
    <property type="entry name" value="EamA"/>
    <property type="match status" value="2"/>
</dbReference>
<feature type="transmembrane region" description="Helical" evidence="7">
    <location>
        <begin position="100"/>
        <end position="118"/>
    </location>
</feature>
<evidence type="ECO:0000256" key="3">
    <source>
        <dbReference type="ARBA" id="ARBA00022475"/>
    </source>
</evidence>
<evidence type="ECO:0000256" key="7">
    <source>
        <dbReference type="SAM" id="Phobius"/>
    </source>
</evidence>
<feature type="transmembrane region" description="Helical" evidence="7">
    <location>
        <begin position="153"/>
        <end position="174"/>
    </location>
</feature>
<dbReference type="OrthoDB" id="9804865at2"/>
<evidence type="ECO:0000256" key="2">
    <source>
        <dbReference type="ARBA" id="ARBA00007362"/>
    </source>
</evidence>
<evidence type="ECO:0000313" key="10">
    <source>
        <dbReference type="Proteomes" id="UP000192738"/>
    </source>
</evidence>
<dbReference type="SUPFAM" id="SSF103481">
    <property type="entry name" value="Multidrug resistance efflux transporter EmrE"/>
    <property type="match status" value="2"/>
</dbReference>
<feature type="transmembrane region" description="Helical" evidence="7">
    <location>
        <begin position="181"/>
        <end position="200"/>
    </location>
</feature>
<dbReference type="PANTHER" id="PTHR42920:SF5">
    <property type="entry name" value="EAMA DOMAIN-CONTAINING PROTEIN"/>
    <property type="match status" value="1"/>
</dbReference>
<dbReference type="AlphaFoldDB" id="A0A1W1ZQ81"/>
<evidence type="ECO:0000313" key="9">
    <source>
        <dbReference type="EMBL" id="SMC50700.1"/>
    </source>
</evidence>
<dbReference type="RefSeq" id="WP_084574781.1">
    <property type="nucleotide sequence ID" value="NZ_CP155572.1"/>
</dbReference>
<comment type="similarity">
    <text evidence="2">Belongs to the EamA transporter family.</text>
</comment>
<name>A0A1W1ZQ81_9FIRM</name>
<sequence length="306" mass="33220">MSALKSNMLLLLAAAIWGVAFVAQRVGMEHVGPFTFNGVRFALGSLSLLPLIFYYRNKPQQVTSNPPRCVIWAGFLAGLILFTAASLQQIGLIYTTAGKAAFITCLYIVLVPILGIFLKQYVSMITWLSSVLAVIGLYLLCVKESFTISYGDLLQLVGAFFWAVHILLIDYFASRVDVLKLSFFQFVTCAILSITTAFLFETITTEGITQALIPILYGGICSVGIAYTLQVVGQKYSPPSHAAIILSMETVFATIGGFLILDERLGLQELIGSALMLSGMLLTQLQSMQSTVAVETAEESNTGSIH</sequence>
<evidence type="ECO:0000256" key="1">
    <source>
        <dbReference type="ARBA" id="ARBA00004651"/>
    </source>
</evidence>